<dbReference type="EMBL" id="AP018817">
    <property type="protein sequence ID" value="BBF70691.1"/>
    <property type="molecule type" value="Genomic_DNA"/>
</dbReference>
<protein>
    <submittedName>
        <fullName evidence="1">Uncharacterized protein</fullName>
    </submittedName>
</protein>
<name>A0ABN5WEC6_9SPHN</name>
<evidence type="ECO:0000313" key="2">
    <source>
        <dbReference type="Proteomes" id="UP001059971"/>
    </source>
</evidence>
<accession>A0ABN5WEC6</accession>
<sequence length="135" mass="14877">MLVVRCIKKRSVNRYTGIVDPRVDTTEALDGSISRGIDRTCVAHIGDREGRNAAARTNIVNNPSQGLAIARNQKDLRPMARCAMRNEQADAGTRASDDHHLFAKWLEKRLQAGRPAIVESCSEEPLSLRNPALSS</sequence>
<organism evidence="1 2">
    <name type="scientific">Sphingomonas bisphenolicum</name>
    <dbReference type="NCBI Taxonomy" id="296544"/>
    <lineage>
        <taxon>Bacteria</taxon>
        <taxon>Pseudomonadati</taxon>
        <taxon>Pseudomonadota</taxon>
        <taxon>Alphaproteobacteria</taxon>
        <taxon>Sphingomonadales</taxon>
        <taxon>Sphingomonadaceae</taxon>
        <taxon>Sphingomonas</taxon>
    </lineage>
</organism>
<dbReference type="Proteomes" id="UP001059971">
    <property type="component" value="Chromosome 1"/>
</dbReference>
<reference evidence="1" key="1">
    <citation type="submission" date="2018-07" db="EMBL/GenBank/DDBJ databases">
        <title>Complete genome sequence of Sphingomonas bisphenolicum strain AO1, a bisphenol A degradative bacterium isolated from Japanese farm field.</title>
        <authorList>
            <person name="Murakami M."/>
            <person name="Koh M."/>
            <person name="Koba S."/>
            <person name="Matsumura Y."/>
        </authorList>
    </citation>
    <scope>NUCLEOTIDE SEQUENCE</scope>
    <source>
        <strain evidence="1">AO1</strain>
    </source>
</reference>
<gene>
    <name evidence="1" type="ORF">SBA_ch1_28910</name>
</gene>
<evidence type="ECO:0000313" key="1">
    <source>
        <dbReference type="EMBL" id="BBF70691.1"/>
    </source>
</evidence>
<keyword evidence="2" id="KW-1185">Reference proteome</keyword>
<proteinExistence type="predicted"/>